<dbReference type="Gene3D" id="3.40.50.300">
    <property type="entry name" value="P-loop containing nucleotide triphosphate hydrolases"/>
    <property type="match status" value="1"/>
</dbReference>
<feature type="domain" description="SF3 helicase" evidence="4">
    <location>
        <begin position="323"/>
        <end position="484"/>
    </location>
</feature>
<evidence type="ECO:0000256" key="1">
    <source>
        <dbReference type="ARBA" id="ARBA00022741"/>
    </source>
</evidence>
<dbReference type="SUPFAM" id="SSF52540">
    <property type="entry name" value="P-loop containing nucleoside triphosphate hydrolases"/>
    <property type="match status" value="1"/>
</dbReference>
<dbReference type="InterPro" id="IPR027417">
    <property type="entry name" value="P-loop_NTPase"/>
</dbReference>
<dbReference type="VEuPathDB" id="MicrosporidiaDB:NAPIS_ORF00491"/>
<evidence type="ECO:0000256" key="2">
    <source>
        <dbReference type="ARBA" id="ARBA00022801"/>
    </source>
</evidence>
<dbReference type="HOGENOM" id="CLU_434807_0_0_1"/>
<dbReference type="Proteomes" id="UP000053780">
    <property type="component" value="Unassembled WGS sequence"/>
</dbReference>
<accession>T0L394</accession>
<keyword evidence="2" id="KW-0378">Hydrolase</keyword>
<dbReference type="OrthoDB" id="2375545at2759"/>
<keyword evidence="3" id="KW-0067">ATP-binding</keyword>
<gene>
    <name evidence="5" type="ORF">NAPIS_ORF00491</name>
</gene>
<dbReference type="GO" id="GO:0016787">
    <property type="term" value="F:hydrolase activity"/>
    <property type="evidence" value="ECO:0007669"/>
    <property type="project" value="UniProtKB-KW"/>
</dbReference>
<organism evidence="5 6">
    <name type="scientific">Vairimorpha apis BRL 01</name>
    <dbReference type="NCBI Taxonomy" id="1037528"/>
    <lineage>
        <taxon>Eukaryota</taxon>
        <taxon>Fungi</taxon>
        <taxon>Fungi incertae sedis</taxon>
        <taxon>Microsporidia</taxon>
        <taxon>Nosematidae</taxon>
        <taxon>Vairimorpha</taxon>
    </lineage>
</organism>
<proteinExistence type="predicted"/>
<keyword evidence="1" id="KW-0547">Nucleotide-binding</keyword>
<dbReference type="AlphaFoldDB" id="T0L394"/>
<dbReference type="PANTHER" id="PTHR35372:SF2">
    <property type="entry name" value="SF3 HELICASE DOMAIN-CONTAINING PROTEIN"/>
    <property type="match status" value="1"/>
</dbReference>
<evidence type="ECO:0000259" key="4">
    <source>
        <dbReference type="PROSITE" id="PS51206"/>
    </source>
</evidence>
<dbReference type="InterPro" id="IPR014015">
    <property type="entry name" value="Helicase_SF3_DNA-vir"/>
</dbReference>
<keyword evidence="6" id="KW-1185">Reference proteome</keyword>
<evidence type="ECO:0000256" key="3">
    <source>
        <dbReference type="ARBA" id="ARBA00022840"/>
    </source>
</evidence>
<name>T0L394_9MICR</name>
<dbReference type="GO" id="GO:0005524">
    <property type="term" value="F:ATP binding"/>
    <property type="evidence" value="ECO:0007669"/>
    <property type="project" value="UniProtKB-KW"/>
</dbReference>
<dbReference type="InterPro" id="IPR051620">
    <property type="entry name" value="ORF904-like_C"/>
</dbReference>
<dbReference type="PANTHER" id="PTHR35372">
    <property type="entry name" value="ATP BINDING PROTEIN-RELATED"/>
    <property type="match status" value="1"/>
</dbReference>
<dbReference type="EMBL" id="KE647059">
    <property type="protein sequence ID" value="EQB61937.1"/>
    <property type="molecule type" value="Genomic_DNA"/>
</dbReference>
<protein>
    <submittedName>
        <fullName evidence="5">Primase</fullName>
    </submittedName>
</protein>
<evidence type="ECO:0000313" key="5">
    <source>
        <dbReference type="EMBL" id="EQB61937.1"/>
    </source>
</evidence>
<reference evidence="5 6" key="1">
    <citation type="journal article" date="2013" name="BMC Genomics">
        <title>Genome sequencing and comparative genomics of honey bee microsporidia, Nosema apis reveal novel insights into host-parasite interactions.</title>
        <authorList>
            <person name="Chen Yp."/>
            <person name="Pettis J.S."/>
            <person name="Zhao Y."/>
            <person name="Liu X."/>
            <person name="Tallon L.J."/>
            <person name="Sadzewicz L.D."/>
            <person name="Li R."/>
            <person name="Zheng H."/>
            <person name="Huang S."/>
            <person name="Zhang X."/>
            <person name="Hamilton M.C."/>
            <person name="Pernal S.F."/>
            <person name="Melathopoulos A.P."/>
            <person name="Yan X."/>
            <person name="Evans J.D."/>
        </authorList>
    </citation>
    <scope>NUCLEOTIDE SEQUENCE [LARGE SCALE GENOMIC DNA]</scope>
    <source>
        <strain evidence="5 6">BRL 01</strain>
    </source>
</reference>
<evidence type="ECO:0000313" key="6">
    <source>
        <dbReference type="Proteomes" id="UP000053780"/>
    </source>
</evidence>
<dbReference type="PROSITE" id="PS51206">
    <property type="entry name" value="SF3_HELICASE_1"/>
    <property type="match status" value="1"/>
</dbReference>
<sequence>MLNFLKIIDPSVNELGSENGVISVHATNDLIDKYKIQATGLPTHYIDSDTHLLEYPDKVVDIEEYLNSVPFKKLSQANILIIKNLTINDNRLGIFDTNIYNENRLGESSLASKSAKKGDSITPSIKSTIESLLKSSDLVKLYSDQDMSYLREFFTFQSLNVLSSIFLRQKEASLIKFSEGVTYTKVGYLWKVEKEIRMVKALIAKALNEFFEPMLTEVSVKPNLATFRPFMSKFLRRLESNATLSYVELTTLLRLTDDRFTSMLNSDITILPFENGYVRLADKTFANYDESQYISFTFPFRFTYTEDVEEVEQIMCKMFLNEEERIFVYKLMATFLDNSLPNDRLIVFLGSGSNGKSLLMRLLSLVFGRFSTSLASNFFTYEEKSIGWPNPVLRDLRYQKLAFLSEPTGKSLRSEVVKRLCGNDEMTTRSLYSNDIIRFKIRTKFVIAMNTLPSFTTCDEALLRRLLIISFNTKFTSKPKHPKERQIDEGLVEKIENNPTLYNQFVNLLLRYYTGESIGSLEVPTSFACSVNDIRELEDGFKTYLRSKLSYNENFIITYTSILEGFFVNEPCPDPKTRIYKNYLKKLNEYIHELNSRLELTDGRRIRFGPHRKDGKVIRGIRGLDFLLE</sequence>